<feature type="transmembrane region" description="Helical" evidence="2">
    <location>
        <begin position="63"/>
        <end position="83"/>
    </location>
</feature>
<feature type="region of interest" description="Disordered" evidence="1">
    <location>
        <begin position="1"/>
        <end position="29"/>
    </location>
</feature>
<reference evidence="3" key="1">
    <citation type="submission" date="2021-04" db="EMBL/GenBank/DDBJ databases">
        <title>Pseudonocardia sp. nov., isolated from sandy soil of mangrove forest.</title>
        <authorList>
            <person name="Zan Z."/>
            <person name="Huang R."/>
            <person name="Liu W."/>
        </authorList>
    </citation>
    <scope>NUCLEOTIDE SEQUENCE</scope>
    <source>
        <strain evidence="3">S2-4</strain>
    </source>
</reference>
<evidence type="ECO:0000256" key="1">
    <source>
        <dbReference type="SAM" id="MobiDB-lite"/>
    </source>
</evidence>
<sequence length="275" mass="29913">MNRPVPTDARVPGGRRAREPHRRSTRVAGRSRRMYPVAVAMLVPAAIVFGVTAGLLAIAMAGLFLLINVIPLLMVAAIAIGVGRHRARRRRELRRGAAGLAPVPGRPAALPRPDRVWAHAQQRFQQLRAEYAAFECDAMRVLRLPALADVTVPSTGRFVDAFAEAQALDTDAFPGPEHGRRFVAAVDRAERAWRAAREAAERIRLSGLDPAERAAVERIIKLLTTARDSDIEPERLAAYTRARAELTKLDATGVLHVPLPAQAALDEAARGQLPA</sequence>
<organism evidence="3 4">
    <name type="scientific">Pseudonocardia humida</name>
    <dbReference type="NCBI Taxonomy" id="2800819"/>
    <lineage>
        <taxon>Bacteria</taxon>
        <taxon>Bacillati</taxon>
        <taxon>Actinomycetota</taxon>
        <taxon>Actinomycetes</taxon>
        <taxon>Pseudonocardiales</taxon>
        <taxon>Pseudonocardiaceae</taxon>
        <taxon>Pseudonocardia</taxon>
    </lineage>
</organism>
<gene>
    <name evidence="3" type="ORF">KDL28_04605</name>
</gene>
<evidence type="ECO:0000256" key="2">
    <source>
        <dbReference type="SAM" id="Phobius"/>
    </source>
</evidence>
<keyword evidence="2" id="KW-0812">Transmembrane</keyword>
<accession>A0ABT0ZUI3</accession>
<keyword evidence="4" id="KW-1185">Reference proteome</keyword>
<feature type="transmembrane region" description="Helical" evidence="2">
    <location>
        <begin position="34"/>
        <end position="57"/>
    </location>
</feature>
<evidence type="ECO:0008006" key="5">
    <source>
        <dbReference type="Google" id="ProtNLM"/>
    </source>
</evidence>
<evidence type="ECO:0000313" key="3">
    <source>
        <dbReference type="EMBL" id="MCO1654329.1"/>
    </source>
</evidence>
<protein>
    <recommendedName>
        <fullName evidence="5">DUF2786 domain-containing protein</fullName>
    </recommendedName>
</protein>
<dbReference type="RefSeq" id="WP_252435945.1">
    <property type="nucleotide sequence ID" value="NZ_JAGSOV010000010.1"/>
</dbReference>
<comment type="caution">
    <text evidence="3">The sequence shown here is derived from an EMBL/GenBank/DDBJ whole genome shotgun (WGS) entry which is preliminary data.</text>
</comment>
<proteinExistence type="predicted"/>
<keyword evidence="2" id="KW-0472">Membrane</keyword>
<dbReference type="Proteomes" id="UP001165283">
    <property type="component" value="Unassembled WGS sequence"/>
</dbReference>
<keyword evidence="2" id="KW-1133">Transmembrane helix</keyword>
<name>A0ABT0ZUI3_9PSEU</name>
<dbReference type="EMBL" id="JAGSOV010000010">
    <property type="protein sequence ID" value="MCO1654329.1"/>
    <property type="molecule type" value="Genomic_DNA"/>
</dbReference>
<feature type="compositionally biased region" description="Basic residues" evidence="1">
    <location>
        <begin position="13"/>
        <end position="29"/>
    </location>
</feature>
<evidence type="ECO:0000313" key="4">
    <source>
        <dbReference type="Proteomes" id="UP001165283"/>
    </source>
</evidence>